<proteinExistence type="predicted"/>
<dbReference type="RefSeq" id="WP_084269684.1">
    <property type="nucleotide sequence ID" value="NZ_LWMV01000219.1"/>
</dbReference>
<dbReference type="Proteomes" id="UP000077245">
    <property type="component" value="Unassembled WGS sequence"/>
</dbReference>
<evidence type="ECO:0000256" key="3">
    <source>
        <dbReference type="ARBA" id="ARBA00048696"/>
    </source>
</evidence>
<dbReference type="InterPro" id="IPR052548">
    <property type="entry name" value="Type_VII_TA_antitoxin"/>
</dbReference>
<accession>A0A165Z5W6</accession>
<evidence type="ECO:0000313" key="6">
    <source>
        <dbReference type="Proteomes" id="UP000077245"/>
    </source>
</evidence>
<comment type="caution">
    <text evidence="5">The sequence shown here is derived from an EMBL/GenBank/DDBJ whole genome shotgun (WGS) entry which is preliminary data.</text>
</comment>
<dbReference type="Gene3D" id="3.30.460.10">
    <property type="entry name" value="Beta Polymerase, domain 2"/>
    <property type="match status" value="1"/>
</dbReference>
<keyword evidence="5" id="KW-0808">Transferase</keyword>
<dbReference type="GO" id="GO:0070733">
    <property type="term" value="F:AMPylase activity"/>
    <property type="evidence" value="ECO:0007669"/>
    <property type="project" value="UniProtKB-EC"/>
</dbReference>
<gene>
    <name evidence="5" type="ORF">MBCUR_18530</name>
</gene>
<sequence>MNRKQLAIDFAESLKHPEIEKIILYGSVARGEDSKYSDIDILIITNNESAKKKIKDDIHTKTFNILLKTGEFISTKIKSSDYCKKFKDFSYFINVNREGIVLN</sequence>
<dbReference type="InterPro" id="IPR043519">
    <property type="entry name" value="NT_sf"/>
</dbReference>
<organism evidence="5 6">
    <name type="scientific">Methanobrevibacter curvatus</name>
    <dbReference type="NCBI Taxonomy" id="49547"/>
    <lineage>
        <taxon>Archaea</taxon>
        <taxon>Methanobacteriati</taxon>
        <taxon>Methanobacteriota</taxon>
        <taxon>Methanomada group</taxon>
        <taxon>Methanobacteria</taxon>
        <taxon>Methanobacteriales</taxon>
        <taxon>Methanobacteriaceae</taxon>
        <taxon>Methanobrevibacter</taxon>
    </lineage>
</organism>
<evidence type="ECO:0000256" key="2">
    <source>
        <dbReference type="ARBA" id="ARBA00047518"/>
    </source>
</evidence>
<evidence type="ECO:0000256" key="1">
    <source>
        <dbReference type="ARBA" id="ARBA00034531"/>
    </source>
</evidence>
<dbReference type="PANTHER" id="PTHR33933">
    <property type="entry name" value="NUCLEOTIDYLTRANSFERASE"/>
    <property type="match status" value="1"/>
</dbReference>
<dbReference type="OrthoDB" id="77708at2157"/>
<dbReference type="InterPro" id="IPR002934">
    <property type="entry name" value="Polymerase_NTP_transf_dom"/>
</dbReference>
<comment type="catalytic activity">
    <reaction evidence="3">
        <text>L-tyrosyl-[protein] + ATP = O-(5'-adenylyl)-L-tyrosyl-[protein] + diphosphate</text>
        <dbReference type="Rhea" id="RHEA:54288"/>
        <dbReference type="Rhea" id="RHEA-COMP:10136"/>
        <dbReference type="Rhea" id="RHEA-COMP:13846"/>
        <dbReference type="ChEBI" id="CHEBI:30616"/>
        <dbReference type="ChEBI" id="CHEBI:33019"/>
        <dbReference type="ChEBI" id="CHEBI:46858"/>
        <dbReference type="ChEBI" id="CHEBI:83624"/>
        <dbReference type="EC" id="2.7.7.108"/>
    </reaction>
</comment>
<dbReference type="Pfam" id="PF01909">
    <property type="entry name" value="NTP_transf_2"/>
    <property type="match status" value="1"/>
</dbReference>
<protein>
    <recommendedName>
        <fullName evidence="1">protein adenylyltransferase</fullName>
        <ecNumber evidence="1">2.7.7.108</ecNumber>
    </recommendedName>
</protein>
<evidence type="ECO:0000259" key="4">
    <source>
        <dbReference type="Pfam" id="PF01909"/>
    </source>
</evidence>
<feature type="domain" description="Polymerase nucleotidyl transferase" evidence="4">
    <location>
        <begin position="11"/>
        <end position="59"/>
    </location>
</feature>
<dbReference type="CDD" id="cd05403">
    <property type="entry name" value="NT_KNTase_like"/>
    <property type="match status" value="1"/>
</dbReference>
<dbReference type="EC" id="2.7.7.108" evidence="1"/>
<evidence type="ECO:0000313" key="5">
    <source>
        <dbReference type="EMBL" id="KZX10286.1"/>
    </source>
</evidence>
<dbReference type="EMBL" id="LWMV01000219">
    <property type="protein sequence ID" value="KZX10286.1"/>
    <property type="molecule type" value="Genomic_DNA"/>
</dbReference>
<dbReference type="SUPFAM" id="SSF81301">
    <property type="entry name" value="Nucleotidyltransferase"/>
    <property type="match status" value="1"/>
</dbReference>
<comment type="catalytic activity">
    <reaction evidence="2">
        <text>O-(5'-adenylyl)-L-tyrosyl-[protein] + ATP = O-[5'-(adenylyl-(5'-&gt;3')-adenylyl)]-L-tyrosyl-[protein] + diphosphate</text>
        <dbReference type="Rhea" id="RHEA:66528"/>
        <dbReference type="Rhea" id="RHEA-COMP:13846"/>
        <dbReference type="Rhea" id="RHEA-COMP:17046"/>
        <dbReference type="ChEBI" id="CHEBI:30616"/>
        <dbReference type="ChEBI" id="CHEBI:33019"/>
        <dbReference type="ChEBI" id="CHEBI:83624"/>
        <dbReference type="ChEBI" id="CHEBI:167160"/>
    </reaction>
</comment>
<dbReference type="PANTHER" id="PTHR33933:SF1">
    <property type="entry name" value="PROTEIN ADENYLYLTRANSFERASE MNTA-RELATED"/>
    <property type="match status" value="1"/>
</dbReference>
<name>A0A165Z5W6_9EURY</name>
<dbReference type="PATRIC" id="fig|49547.3.peg.1957"/>
<keyword evidence="6" id="KW-1185">Reference proteome</keyword>
<dbReference type="AlphaFoldDB" id="A0A165Z5W6"/>
<reference evidence="5 6" key="1">
    <citation type="submission" date="2016-04" db="EMBL/GenBank/DDBJ databases">
        <title>Genome sequence of Methanobrevibacter curvatus DSM 11111.</title>
        <authorList>
            <person name="Poehlein A."/>
            <person name="Seedorf H."/>
            <person name="Daniel R."/>
        </authorList>
    </citation>
    <scope>NUCLEOTIDE SEQUENCE [LARGE SCALE GENOMIC DNA]</scope>
    <source>
        <strain evidence="5 6">DSM 11111</strain>
    </source>
</reference>